<sequence length="770" mass="88791">MPNCVDYLPRKSFNTYGVVLLTLFGLFAVAVISISGSLAFDTSFNCYENTISKTKEASLLKSINIKCSLEYQEKFLFILPMYAIFILNFGIVFAFSIIYAYLVKHRVEKFDYPTRITTSNDDDDKNQETLPSLNPSQNPRDVRECLGRFSTFSIYVVHLLVARIIPLLVFAIWIFCQDHFPEKFPCPLSSEMQGKGTSNFNFTLNSRKKLTFIDCTNPISGKSKTLVYIVATVDVCLVTLAILELGYITWLAFNDRDFMADQEFCTVYLLRKRKRIRKLVNKVRKRLNSDDEELFQLKDDFGCTQISMRPLDDIYVDVVIQEGREHMDAYPSEFKRKEIYQSHLKTPKTVTKLTSTADIFKPINGRKKQTYPRTILVIGRPGIGKTMLTRKLLYQWKVKEDEFWYEKIVILLQFRTFNNKTVSLREMLRDGDGLSSDDFETEYNFVLCNPTKTVLIFDGLDELTVDSTLLHTKTKRVSSPNEKMPVFSILKMLIKGTMLPGVTVLTTSRPTAQHVFQDLNFKRTVEILGFFEKQIKEYVFKFCKNNTNTGELIWNQVKGSDELRSLCYIPVNSYIVCLTLKESIENDEDQFYEGVHRNIPKTITELYKRAVKVLLYRHHPKYKLQQRPSDYLITPFPIELENELTNLKEVAKSGISQGRLIFEKSTADKFGDLANCGLFHKLPDKRQNLFCFLHLTLQEFLAASKVVDDMANVERFLDGHVNDSKWHLVIQFVAGLVGDKIRQAKMAAGVISDPNVSETQDPHGGIKERY</sequence>
<organism evidence="6 7">
    <name type="scientific">Paramuricea clavata</name>
    <name type="common">Red gorgonian</name>
    <name type="synonym">Violescent sea-whip</name>
    <dbReference type="NCBI Taxonomy" id="317549"/>
    <lineage>
        <taxon>Eukaryota</taxon>
        <taxon>Metazoa</taxon>
        <taxon>Cnidaria</taxon>
        <taxon>Anthozoa</taxon>
        <taxon>Octocorallia</taxon>
        <taxon>Malacalcyonacea</taxon>
        <taxon>Plexauridae</taxon>
        <taxon>Paramuricea</taxon>
    </lineage>
</organism>
<dbReference type="OrthoDB" id="5966913at2759"/>
<evidence type="ECO:0000256" key="2">
    <source>
        <dbReference type="ARBA" id="ARBA00022490"/>
    </source>
</evidence>
<evidence type="ECO:0000256" key="5">
    <source>
        <dbReference type="SAM" id="Phobius"/>
    </source>
</evidence>
<keyword evidence="5" id="KW-1133">Transmembrane helix</keyword>
<evidence type="ECO:0000256" key="3">
    <source>
        <dbReference type="ARBA" id="ARBA00022737"/>
    </source>
</evidence>
<keyword evidence="5" id="KW-0472">Membrane</keyword>
<evidence type="ECO:0000256" key="1">
    <source>
        <dbReference type="ARBA" id="ARBA00004496"/>
    </source>
</evidence>
<comment type="caution">
    <text evidence="6">The sequence shown here is derived from an EMBL/GenBank/DDBJ whole genome shotgun (WGS) entry which is preliminary data.</text>
</comment>
<dbReference type="InterPro" id="IPR027417">
    <property type="entry name" value="P-loop_NTPase"/>
</dbReference>
<protein>
    <submittedName>
        <fullName evidence="6">Uncharacterized protein</fullName>
    </submittedName>
</protein>
<dbReference type="PANTHER" id="PTHR45690:SF19">
    <property type="entry name" value="NACHT, LRR AND PYD DOMAINS-CONTAINING PROTEIN 3"/>
    <property type="match status" value="1"/>
</dbReference>
<evidence type="ECO:0000256" key="4">
    <source>
        <dbReference type="SAM" id="MobiDB-lite"/>
    </source>
</evidence>
<dbReference type="InterPro" id="IPR007111">
    <property type="entry name" value="NACHT_NTPase"/>
</dbReference>
<name>A0A7D9I0Q1_PARCT</name>
<accession>A0A7D9I0Q1</accession>
<dbReference type="GO" id="GO:0005737">
    <property type="term" value="C:cytoplasm"/>
    <property type="evidence" value="ECO:0007669"/>
    <property type="project" value="UniProtKB-SubCell"/>
</dbReference>
<feature type="transmembrane region" description="Helical" evidence="5">
    <location>
        <begin position="75"/>
        <end position="102"/>
    </location>
</feature>
<feature type="compositionally biased region" description="Polar residues" evidence="4">
    <location>
        <begin position="128"/>
        <end position="139"/>
    </location>
</feature>
<dbReference type="PANTHER" id="PTHR45690">
    <property type="entry name" value="NACHT, LRR AND PYD DOMAINS-CONTAINING PROTEIN 12"/>
    <property type="match status" value="1"/>
</dbReference>
<reference evidence="6" key="1">
    <citation type="submission" date="2020-04" db="EMBL/GenBank/DDBJ databases">
        <authorList>
            <person name="Alioto T."/>
            <person name="Alioto T."/>
            <person name="Gomez Garrido J."/>
        </authorList>
    </citation>
    <scope>NUCLEOTIDE SEQUENCE</scope>
    <source>
        <strain evidence="6">A484AB</strain>
    </source>
</reference>
<feature type="region of interest" description="Disordered" evidence="4">
    <location>
        <begin position="118"/>
        <end position="139"/>
    </location>
</feature>
<dbReference type="Gene3D" id="1.20.1440.80">
    <property type="entry name" value="Gap junction channel protein cysteine-rich domain"/>
    <property type="match status" value="1"/>
</dbReference>
<keyword evidence="3" id="KW-0677">Repeat</keyword>
<dbReference type="Proteomes" id="UP001152795">
    <property type="component" value="Unassembled WGS sequence"/>
</dbReference>
<proteinExistence type="predicted"/>
<dbReference type="SUPFAM" id="SSF52540">
    <property type="entry name" value="P-loop containing nucleoside triphosphate hydrolases"/>
    <property type="match status" value="1"/>
</dbReference>
<gene>
    <name evidence="6" type="ORF">PACLA_8A000036</name>
</gene>
<dbReference type="EMBL" id="CACRXK020002676">
    <property type="protein sequence ID" value="CAB3995506.1"/>
    <property type="molecule type" value="Genomic_DNA"/>
</dbReference>
<evidence type="ECO:0000313" key="7">
    <source>
        <dbReference type="Proteomes" id="UP001152795"/>
    </source>
</evidence>
<feature type="transmembrane region" description="Helical" evidence="5">
    <location>
        <begin position="16"/>
        <end position="40"/>
    </location>
</feature>
<keyword evidence="7" id="KW-1185">Reference proteome</keyword>
<dbReference type="InterPro" id="IPR038359">
    <property type="entry name" value="Connexin_N_sf"/>
</dbReference>
<feature type="transmembrane region" description="Helical" evidence="5">
    <location>
        <begin position="152"/>
        <end position="175"/>
    </location>
</feature>
<dbReference type="Gene3D" id="3.40.50.300">
    <property type="entry name" value="P-loop containing nucleotide triphosphate hydrolases"/>
    <property type="match status" value="1"/>
</dbReference>
<keyword evidence="5" id="KW-0812">Transmembrane</keyword>
<keyword evidence="2" id="KW-0963">Cytoplasm</keyword>
<dbReference type="AlphaFoldDB" id="A0A7D9I0Q1"/>
<dbReference type="PROSITE" id="PS50837">
    <property type="entry name" value="NACHT"/>
    <property type="match status" value="1"/>
</dbReference>
<comment type="subcellular location">
    <subcellularLocation>
        <location evidence="1">Cytoplasm</location>
    </subcellularLocation>
</comment>
<dbReference type="InterPro" id="IPR050637">
    <property type="entry name" value="NLRP_innate_immun_reg"/>
</dbReference>
<evidence type="ECO:0000313" key="6">
    <source>
        <dbReference type="EMBL" id="CAB3995506.1"/>
    </source>
</evidence>
<dbReference type="Pfam" id="PF05729">
    <property type="entry name" value="NACHT"/>
    <property type="match status" value="1"/>
</dbReference>